<keyword evidence="3" id="KW-0804">Transcription</keyword>
<dbReference type="eggNOG" id="COG1309">
    <property type="taxonomic scope" value="Bacteria"/>
</dbReference>
<dbReference type="PANTHER" id="PTHR30055">
    <property type="entry name" value="HTH-TYPE TRANSCRIPTIONAL REGULATOR RUTR"/>
    <property type="match status" value="1"/>
</dbReference>
<evidence type="ECO:0000256" key="2">
    <source>
        <dbReference type="ARBA" id="ARBA00023125"/>
    </source>
</evidence>
<dbReference type="STRING" id="1353537.TP2_00425"/>
<accession>A0A074K369</accession>
<dbReference type="InterPro" id="IPR036271">
    <property type="entry name" value="Tet_transcr_reg_TetR-rel_C_sf"/>
</dbReference>
<organism evidence="6 7">
    <name type="scientific">Thioclava pacifica DSM 10166</name>
    <dbReference type="NCBI Taxonomy" id="1353537"/>
    <lineage>
        <taxon>Bacteria</taxon>
        <taxon>Pseudomonadati</taxon>
        <taxon>Pseudomonadota</taxon>
        <taxon>Alphaproteobacteria</taxon>
        <taxon>Rhodobacterales</taxon>
        <taxon>Paracoccaceae</taxon>
        <taxon>Thioclava</taxon>
    </lineage>
</organism>
<keyword evidence="1" id="KW-0805">Transcription regulation</keyword>
<evidence type="ECO:0000256" key="4">
    <source>
        <dbReference type="PROSITE-ProRule" id="PRU00335"/>
    </source>
</evidence>
<dbReference type="InterPro" id="IPR001647">
    <property type="entry name" value="HTH_TetR"/>
</dbReference>
<dbReference type="PANTHER" id="PTHR30055:SF146">
    <property type="entry name" value="HTH-TYPE TRANSCRIPTIONAL DUAL REGULATOR CECR"/>
    <property type="match status" value="1"/>
</dbReference>
<keyword evidence="2 4" id="KW-0238">DNA-binding</keyword>
<reference evidence="6 7" key="1">
    <citation type="submission" date="2013-07" db="EMBL/GenBank/DDBJ databases">
        <title>Thioclava pacifica DSM 10166 Genome Sequencing.</title>
        <authorList>
            <person name="Lai Q."/>
            <person name="Shao Z."/>
        </authorList>
    </citation>
    <scope>NUCLEOTIDE SEQUENCE [LARGE SCALE GENOMIC DNA]</scope>
    <source>
        <strain evidence="6 7">DSM 10166</strain>
    </source>
</reference>
<dbReference type="InterPro" id="IPR039536">
    <property type="entry name" value="TetR_C_Proteobacteria"/>
</dbReference>
<protein>
    <recommendedName>
        <fullName evidence="5">HTH tetR-type domain-containing protein</fullName>
    </recommendedName>
</protein>
<dbReference type="InterPro" id="IPR009057">
    <property type="entry name" value="Homeodomain-like_sf"/>
</dbReference>
<dbReference type="GO" id="GO:0000976">
    <property type="term" value="F:transcription cis-regulatory region binding"/>
    <property type="evidence" value="ECO:0007669"/>
    <property type="project" value="TreeGrafter"/>
</dbReference>
<dbReference type="FunFam" id="1.10.10.60:FF:000141">
    <property type="entry name" value="TetR family transcriptional regulator"/>
    <property type="match status" value="1"/>
</dbReference>
<dbReference type="Gene3D" id="1.10.357.10">
    <property type="entry name" value="Tetracycline Repressor, domain 2"/>
    <property type="match status" value="1"/>
</dbReference>
<dbReference type="Proteomes" id="UP000027432">
    <property type="component" value="Unassembled WGS sequence"/>
</dbReference>
<evidence type="ECO:0000259" key="5">
    <source>
        <dbReference type="PROSITE" id="PS50977"/>
    </source>
</evidence>
<evidence type="ECO:0000256" key="3">
    <source>
        <dbReference type="ARBA" id="ARBA00023163"/>
    </source>
</evidence>
<dbReference type="PROSITE" id="PS01081">
    <property type="entry name" value="HTH_TETR_1"/>
    <property type="match status" value="1"/>
</dbReference>
<dbReference type="PRINTS" id="PR00455">
    <property type="entry name" value="HTHTETR"/>
</dbReference>
<comment type="caution">
    <text evidence="6">The sequence shown here is derived from an EMBL/GenBank/DDBJ whole genome shotgun (WGS) entry which is preliminary data.</text>
</comment>
<dbReference type="PROSITE" id="PS50977">
    <property type="entry name" value="HTH_TETR_2"/>
    <property type="match status" value="1"/>
</dbReference>
<feature type="domain" description="HTH tetR-type" evidence="5">
    <location>
        <begin position="10"/>
        <end position="70"/>
    </location>
</feature>
<dbReference type="EMBL" id="AUND01000001">
    <property type="protein sequence ID" value="KEO56017.1"/>
    <property type="molecule type" value="Genomic_DNA"/>
</dbReference>
<keyword evidence="7" id="KW-1185">Reference proteome</keyword>
<dbReference type="OrthoDB" id="9816431at2"/>
<evidence type="ECO:0000313" key="7">
    <source>
        <dbReference type="Proteomes" id="UP000027432"/>
    </source>
</evidence>
<proteinExistence type="predicted"/>
<dbReference type="SUPFAM" id="SSF46689">
    <property type="entry name" value="Homeodomain-like"/>
    <property type="match status" value="1"/>
</dbReference>
<dbReference type="AlphaFoldDB" id="A0A074K369"/>
<dbReference type="SUPFAM" id="SSF48498">
    <property type="entry name" value="Tetracyclin repressor-like, C-terminal domain"/>
    <property type="match status" value="1"/>
</dbReference>
<gene>
    <name evidence="6" type="ORF">TP2_00425</name>
</gene>
<feature type="DNA-binding region" description="H-T-H motif" evidence="4">
    <location>
        <begin position="33"/>
        <end position="52"/>
    </location>
</feature>
<dbReference type="InterPro" id="IPR050109">
    <property type="entry name" value="HTH-type_TetR-like_transc_reg"/>
</dbReference>
<dbReference type="Pfam" id="PF14246">
    <property type="entry name" value="TetR_C_7"/>
    <property type="match status" value="1"/>
</dbReference>
<dbReference type="Gene3D" id="1.10.10.60">
    <property type="entry name" value="Homeodomain-like"/>
    <property type="match status" value="1"/>
</dbReference>
<dbReference type="Pfam" id="PF00440">
    <property type="entry name" value="TetR_N"/>
    <property type="match status" value="1"/>
</dbReference>
<dbReference type="RefSeq" id="WP_038072191.1">
    <property type="nucleotide sequence ID" value="NZ_AUND01000001.1"/>
</dbReference>
<sequence length="206" mass="22936">MADADQIHRGRKFDQVLEGARMIFLRDGYDGASVDDIAKEAGVSKATLYSYFPDKRLMFLEVARTECQRQAEQASETIDFSQPPEVVLPQAAEQIIDFMASDLGQGIYRLCVAEAERFPDLGRAFYASGPQLVHDKICAYLEQSVARGELEIDDLDLAAHLFAELCKAELHAKLLFGMSCCSSLDKARVIKGAVEMFLARYGKKRA</sequence>
<dbReference type="GO" id="GO:0003700">
    <property type="term" value="F:DNA-binding transcription factor activity"/>
    <property type="evidence" value="ECO:0007669"/>
    <property type="project" value="TreeGrafter"/>
</dbReference>
<evidence type="ECO:0000313" key="6">
    <source>
        <dbReference type="EMBL" id="KEO56017.1"/>
    </source>
</evidence>
<evidence type="ECO:0000256" key="1">
    <source>
        <dbReference type="ARBA" id="ARBA00023015"/>
    </source>
</evidence>
<dbReference type="InterPro" id="IPR023772">
    <property type="entry name" value="DNA-bd_HTH_TetR-type_CS"/>
</dbReference>
<name>A0A074K369_9RHOB</name>